<protein>
    <submittedName>
        <fullName evidence="1">Gfo/Idh/MocA family oxidoreductase</fullName>
    </submittedName>
</protein>
<dbReference type="RefSeq" id="WP_341979512.1">
    <property type="nucleotide sequence ID" value="NZ_JBBYAF010000002.1"/>
</dbReference>
<dbReference type="SUPFAM" id="SSF51735">
    <property type="entry name" value="NAD(P)-binding Rossmann-fold domains"/>
    <property type="match status" value="1"/>
</dbReference>
<comment type="caution">
    <text evidence="1">The sequence shown here is derived from an EMBL/GenBank/DDBJ whole genome shotgun (WGS) entry which is preliminary data.</text>
</comment>
<reference evidence="1 2" key="1">
    <citation type="submission" date="2024-04" db="EMBL/GenBank/DDBJ databases">
        <title>Bacillus oryzaecorticis sp. nov., a moderately halophilic bacterium isolated from rice husks.</title>
        <authorList>
            <person name="Zhu H.-S."/>
        </authorList>
    </citation>
    <scope>NUCLEOTIDE SEQUENCE [LARGE SCALE GENOMIC DNA]</scope>
    <source>
        <strain evidence="1 2">ZC255</strain>
    </source>
</reference>
<dbReference type="EMBL" id="JBBYAF010000002">
    <property type="protein sequence ID" value="MEL3970868.1"/>
    <property type="molecule type" value="Genomic_DNA"/>
</dbReference>
<dbReference type="Gene3D" id="3.40.50.720">
    <property type="entry name" value="NAD(P)-binding Rossmann-like Domain"/>
    <property type="match status" value="1"/>
</dbReference>
<keyword evidence="2" id="KW-1185">Reference proteome</keyword>
<dbReference type="InterPro" id="IPR036291">
    <property type="entry name" value="NAD(P)-bd_dom_sf"/>
</dbReference>
<dbReference type="Proteomes" id="UP001389717">
    <property type="component" value="Unassembled WGS sequence"/>
</dbReference>
<proteinExistence type="predicted"/>
<name>A0ABU9K574_9BACI</name>
<dbReference type="Gene3D" id="3.30.360.10">
    <property type="entry name" value="Dihydrodipicolinate Reductase, domain 2"/>
    <property type="match status" value="1"/>
</dbReference>
<gene>
    <name evidence="1" type="ORF">AAEO50_01135</name>
</gene>
<sequence length="306" mass="33422">MKNLKIGMVGLDTSHASVFTRLLNDSGGDHHVQGGRVTQAFPGGSPDFELSFKRIDRFTEEVRRYGVEIVETIEKAAEGTDAILLESVDGGTHLEQLQRLIVYKKPIFIDKPFSLSSAEAEEMAALTGTYDTPIMSASALRFSEGLSNVLSRSDKGEIIGADCFGPMELQEGQGYFWYGIHAVEMLFTILGGGAETVTTHSNDDHDCIVGWWKDGRIGTVRGTRSGSQQFGALVHFEKGTEYVNVAADSKPFYASLLEAVIAFFHGGTPGVKLEETLEIIRFLEAANESRGSGGRVDMNNMLEKIK</sequence>
<evidence type="ECO:0000313" key="1">
    <source>
        <dbReference type="EMBL" id="MEL3970868.1"/>
    </source>
</evidence>
<organism evidence="1 2">
    <name type="scientific">Rossellomorea oryzaecorticis</name>
    <dbReference type="NCBI Taxonomy" id="1396505"/>
    <lineage>
        <taxon>Bacteria</taxon>
        <taxon>Bacillati</taxon>
        <taxon>Bacillota</taxon>
        <taxon>Bacilli</taxon>
        <taxon>Bacillales</taxon>
        <taxon>Bacillaceae</taxon>
        <taxon>Rossellomorea</taxon>
    </lineage>
</organism>
<evidence type="ECO:0000313" key="2">
    <source>
        <dbReference type="Proteomes" id="UP001389717"/>
    </source>
</evidence>
<accession>A0ABU9K574</accession>